<dbReference type="InterPro" id="IPR025944">
    <property type="entry name" value="Sigma_54_int_dom_CS"/>
</dbReference>
<dbReference type="PANTHER" id="PTHR32071:SF57">
    <property type="entry name" value="C4-DICARBOXYLATE TRANSPORT TRANSCRIPTIONAL REGULATORY PROTEIN DCTD"/>
    <property type="match status" value="1"/>
</dbReference>
<dbReference type="PROSITE" id="PS50113">
    <property type="entry name" value="PAC"/>
    <property type="match status" value="1"/>
</dbReference>
<evidence type="ECO:0000256" key="1">
    <source>
        <dbReference type="ARBA" id="ARBA00022741"/>
    </source>
</evidence>
<evidence type="ECO:0000259" key="10">
    <source>
        <dbReference type="PROSITE" id="PS50113"/>
    </source>
</evidence>
<dbReference type="InterPro" id="IPR000700">
    <property type="entry name" value="PAS-assoc_C"/>
</dbReference>
<dbReference type="CDD" id="cd00009">
    <property type="entry name" value="AAA"/>
    <property type="match status" value="1"/>
</dbReference>
<dbReference type="PROSITE" id="PS50045">
    <property type="entry name" value="SIGMA54_INTERACT_4"/>
    <property type="match status" value="1"/>
</dbReference>
<feature type="domain" description="PAS" evidence="9">
    <location>
        <begin position="132"/>
        <end position="182"/>
    </location>
</feature>
<sequence length="586" mass="67340">MLSYELNEILESIFQEGVILSFLNGIDKGLIIVDKNESIIFVNKKAQVYLKKKPENIRGKKINEIISFNKIQSVLIEGLCFCDVKAVFKQETNFINISPIEINRDIMGAVVVFEDANDHENYINTLKLCNSISRELESVFNSSYDEIIVTDPNGNILKMNEVYKKFYNLEEDSFIGKNVFELQNMGVFSPSVTTKVIKEKKRISITQKTNSGKVLIVTGHPIFDGNENLIFVISMAKDITEIYELREKLSEARKTAQKYYYQLELLKQKEDKKGGILHKSLKMKKVMCISQKVAHVDSNVLISGESGVGKSMLAHEIHKMSDRCQSKFMSINCGAIPETLLESELFGYEKGAFTGARKEGKIGKLDLAHKGTLFLDEISELPMQMQVKILKAIQEKKFTRVGGTETLTSDFRLITATNKNLNNMVKEGRFREDLFYRLNVIPIEIPPLRERKRDIIILIHHFWEKLNRKYGINRKIDQDVYNYLTDYHWPGNVRELENCIERIMVTVDKDIIHVCDLPVSLGESKMHQVECKEIIPLKRAIEETEKEIILKAYKKYNNTYKVAEVLGVSQSTIVRKLKKYGCSDVK</sequence>
<dbReference type="InterPro" id="IPR009057">
    <property type="entry name" value="Homeodomain-like_sf"/>
</dbReference>
<dbReference type="InterPro" id="IPR002078">
    <property type="entry name" value="Sigma_54_int"/>
</dbReference>
<gene>
    <name evidence="11" type="ORF">EV214_102244</name>
</gene>
<feature type="domain" description="Sigma-54 factor interaction" evidence="8">
    <location>
        <begin position="276"/>
        <end position="505"/>
    </location>
</feature>
<evidence type="ECO:0000259" key="9">
    <source>
        <dbReference type="PROSITE" id="PS50112"/>
    </source>
</evidence>
<dbReference type="Pfam" id="PF00158">
    <property type="entry name" value="Sigma54_activat"/>
    <property type="match status" value="1"/>
</dbReference>
<dbReference type="InterPro" id="IPR035965">
    <property type="entry name" value="PAS-like_dom_sf"/>
</dbReference>
<dbReference type="SMART" id="SM00091">
    <property type="entry name" value="PAS"/>
    <property type="match status" value="2"/>
</dbReference>
<dbReference type="GO" id="GO:0005524">
    <property type="term" value="F:ATP binding"/>
    <property type="evidence" value="ECO:0007669"/>
    <property type="project" value="UniProtKB-KW"/>
</dbReference>
<dbReference type="EMBL" id="SLWV01000002">
    <property type="protein sequence ID" value="TCO79520.1"/>
    <property type="molecule type" value="Genomic_DNA"/>
</dbReference>
<evidence type="ECO:0000256" key="7">
    <source>
        <dbReference type="ARBA" id="ARBA00029500"/>
    </source>
</evidence>
<evidence type="ECO:0000313" key="12">
    <source>
        <dbReference type="Proteomes" id="UP000294919"/>
    </source>
</evidence>
<dbReference type="InterPro" id="IPR030828">
    <property type="entry name" value="HTH_TyrR"/>
</dbReference>
<keyword evidence="2" id="KW-0058">Aromatic hydrocarbons catabolism</keyword>
<dbReference type="InterPro" id="IPR025943">
    <property type="entry name" value="Sigma_54_int_dom_ATP-bd_2"/>
</dbReference>
<dbReference type="SMART" id="SM00382">
    <property type="entry name" value="AAA"/>
    <property type="match status" value="1"/>
</dbReference>
<evidence type="ECO:0000256" key="6">
    <source>
        <dbReference type="ARBA" id="ARBA00023163"/>
    </source>
</evidence>
<organism evidence="11 12">
    <name type="scientific">Marinisporobacter balticus</name>
    <dbReference type="NCBI Taxonomy" id="2018667"/>
    <lineage>
        <taxon>Bacteria</taxon>
        <taxon>Bacillati</taxon>
        <taxon>Bacillota</taxon>
        <taxon>Clostridia</taxon>
        <taxon>Peptostreptococcales</taxon>
        <taxon>Thermotaleaceae</taxon>
        <taxon>Marinisporobacter</taxon>
    </lineage>
</organism>
<dbReference type="InterPro" id="IPR025662">
    <property type="entry name" value="Sigma_54_int_dom_ATP-bd_1"/>
</dbReference>
<dbReference type="NCBIfam" id="TIGR00229">
    <property type="entry name" value="sensory_box"/>
    <property type="match status" value="1"/>
</dbReference>
<dbReference type="SUPFAM" id="SSF46689">
    <property type="entry name" value="Homeodomain-like"/>
    <property type="match status" value="1"/>
</dbReference>
<dbReference type="GO" id="GO:0003677">
    <property type="term" value="F:DNA binding"/>
    <property type="evidence" value="ECO:0007669"/>
    <property type="project" value="UniProtKB-KW"/>
</dbReference>
<dbReference type="InterPro" id="IPR003593">
    <property type="entry name" value="AAA+_ATPase"/>
</dbReference>
<keyword evidence="6" id="KW-0804">Transcription</keyword>
<dbReference type="Pfam" id="PF25601">
    <property type="entry name" value="AAA_lid_14"/>
    <property type="match status" value="1"/>
</dbReference>
<evidence type="ECO:0000259" key="8">
    <source>
        <dbReference type="PROSITE" id="PS50045"/>
    </source>
</evidence>
<keyword evidence="3" id="KW-0067">ATP-binding</keyword>
<dbReference type="PROSITE" id="PS00675">
    <property type="entry name" value="SIGMA54_INTERACT_1"/>
    <property type="match status" value="1"/>
</dbReference>
<dbReference type="RefSeq" id="WP_132242472.1">
    <property type="nucleotide sequence ID" value="NZ_SLWV01000002.1"/>
</dbReference>
<keyword evidence="12" id="KW-1185">Reference proteome</keyword>
<reference evidence="11 12" key="1">
    <citation type="submission" date="2019-03" db="EMBL/GenBank/DDBJ databases">
        <title>Genomic Encyclopedia of Type Strains, Phase IV (KMG-IV): sequencing the most valuable type-strain genomes for metagenomic binning, comparative biology and taxonomic classification.</title>
        <authorList>
            <person name="Goeker M."/>
        </authorList>
    </citation>
    <scope>NUCLEOTIDE SEQUENCE [LARGE SCALE GENOMIC DNA]</scope>
    <source>
        <strain evidence="11 12">DSM 102940</strain>
    </source>
</reference>
<evidence type="ECO:0000256" key="2">
    <source>
        <dbReference type="ARBA" id="ARBA00022797"/>
    </source>
</evidence>
<dbReference type="Gene3D" id="1.10.8.60">
    <property type="match status" value="1"/>
</dbReference>
<dbReference type="SUPFAM" id="SSF55785">
    <property type="entry name" value="PYP-like sensor domain (PAS domain)"/>
    <property type="match status" value="1"/>
</dbReference>
<keyword evidence="1" id="KW-0547">Nucleotide-binding</keyword>
<dbReference type="Gene3D" id="3.40.50.300">
    <property type="entry name" value="P-loop containing nucleotide triphosphate hydrolases"/>
    <property type="match status" value="1"/>
</dbReference>
<evidence type="ECO:0000256" key="5">
    <source>
        <dbReference type="ARBA" id="ARBA00023125"/>
    </source>
</evidence>
<dbReference type="InterPro" id="IPR000014">
    <property type="entry name" value="PAS"/>
</dbReference>
<dbReference type="OrthoDB" id="9803970at2"/>
<keyword evidence="5" id="KW-0238">DNA-binding</keyword>
<dbReference type="CDD" id="cd00130">
    <property type="entry name" value="PAS"/>
    <property type="match status" value="1"/>
</dbReference>
<dbReference type="Proteomes" id="UP000294919">
    <property type="component" value="Unassembled WGS sequence"/>
</dbReference>
<dbReference type="PANTHER" id="PTHR32071">
    <property type="entry name" value="TRANSCRIPTIONAL REGULATORY PROTEIN"/>
    <property type="match status" value="1"/>
</dbReference>
<dbReference type="FunFam" id="3.40.50.300:FF:000006">
    <property type="entry name" value="DNA-binding transcriptional regulator NtrC"/>
    <property type="match status" value="1"/>
</dbReference>
<dbReference type="PROSITE" id="PS00676">
    <property type="entry name" value="SIGMA54_INTERACT_2"/>
    <property type="match status" value="1"/>
</dbReference>
<evidence type="ECO:0000256" key="4">
    <source>
        <dbReference type="ARBA" id="ARBA00023015"/>
    </source>
</evidence>
<dbReference type="SUPFAM" id="SSF52540">
    <property type="entry name" value="P-loop containing nucleoside triphosphate hydrolases"/>
    <property type="match status" value="1"/>
</dbReference>
<dbReference type="PROSITE" id="PS00688">
    <property type="entry name" value="SIGMA54_INTERACT_3"/>
    <property type="match status" value="1"/>
</dbReference>
<dbReference type="Pfam" id="PF13426">
    <property type="entry name" value="PAS_9"/>
    <property type="match status" value="2"/>
</dbReference>
<protein>
    <recommendedName>
        <fullName evidence="7">HTH-type transcriptional regulatory protein TyrR</fullName>
    </recommendedName>
</protein>
<dbReference type="InterPro" id="IPR058031">
    <property type="entry name" value="AAA_lid_NorR"/>
</dbReference>
<dbReference type="PROSITE" id="PS50112">
    <property type="entry name" value="PAS"/>
    <property type="match status" value="1"/>
</dbReference>
<name>A0A4V6NPI0_9FIRM</name>
<dbReference type="Gene3D" id="3.30.450.20">
    <property type="entry name" value="PAS domain"/>
    <property type="match status" value="2"/>
</dbReference>
<evidence type="ECO:0000256" key="3">
    <source>
        <dbReference type="ARBA" id="ARBA00022840"/>
    </source>
</evidence>
<dbReference type="GO" id="GO:0006355">
    <property type="term" value="P:regulation of DNA-templated transcription"/>
    <property type="evidence" value="ECO:0007669"/>
    <property type="project" value="InterPro"/>
</dbReference>
<dbReference type="Pfam" id="PF18024">
    <property type="entry name" value="HTH_50"/>
    <property type="match status" value="1"/>
</dbReference>
<proteinExistence type="predicted"/>
<dbReference type="AlphaFoldDB" id="A0A4V6NPI0"/>
<evidence type="ECO:0000313" key="11">
    <source>
        <dbReference type="EMBL" id="TCO79520.1"/>
    </source>
</evidence>
<dbReference type="InterPro" id="IPR027417">
    <property type="entry name" value="P-loop_NTPase"/>
</dbReference>
<keyword evidence="4" id="KW-0805">Transcription regulation</keyword>
<accession>A0A4V6NPI0</accession>
<feature type="domain" description="PAC" evidence="10">
    <location>
        <begin position="199"/>
        <end position="251"/>
    </location>
</feature>
<dbReference type="Gene3D" id="1.10.10.60">
    <property type="entry name" value="Homeodomain-like"/>
    <property type="match status" value="1"/>
</dbReference>
<comment type="caution">
    <text evidence="11">The sequence shown here is derived from an EMBL/GenBank/DDBJ whole genome shotgun (WGS) entry which is preliminary data.</text>
</comment>